<dbReference type="GeneID" id="20529416"/>
<reference evidence="3" key="1">
    <citation type="submission" date="2013-04" db="EMBL/GenBank/DDBJ databases">
        <title>The Genome Sequence of Fonticula alba ATCC 38817.</title>
        <authorList>
            <consortium name="The Broad Institute Genomics Platform"/>
            <person name="Russ C."/>
            <person name="Cuomo C."/>
            <person name="Burger G."/>
            <person name="Gray M.W."/>
            <person name="Holland P.W.H."/>
            <person name="King N."/>
            <person name="Lang F.B.F."/>
            <person name="Roger A.J."/>
            <person name="Ruiz-Trillo I."/>
            <person name="Brown M."/>
            <person name="Walker B."/>
            <person name="Young S."/>
            <person name="Zeng Q."/>
            <person name="Gargeya S."/>
            <person name="Fitzgerald M."/>
            <person name="Haas B."/>
            <person name="Abouelleil A."/>
            <person name="Allen A.W."/>
            <person name="Alvarado L."/>
            <person name="Arachchi H.M."/>
            <person name="Berlin A.M."/>
            <person name="Chapman S.B."/>
            <person name="Gainer-Dewar J."/>
            <person name="Goldberg J."/>
            <person name="Griggs A."/>
            <person name="Gujja S."/>
            <person name="Hansen M."/>
            <person name="Howarth C."/>
            <person name="Imamovic A."/>
            <person name="Ireland A."/>
            <person name="Larimer J."/>
            <person name="McCowan C."/>
            <person name="Murphy C."/>
            <person name="Pearson M."/>
            <person name="Poon T.W."/>
            <person name="Priest M."/>
            <person name="Roberts A."/>
            <person name="Saif S."/>
            <person name="Shea T."/>
            <person name="Sisk P."/>
            <person name="Sykes S."/>
            <person name="Wortman J."/>
            <person name="Nusbaum C."/>
            <person name="Birren B."/>
        </authorList>
    </citation>
    <scope>NUCLEOTIDE SEQUENCE [LARGE SCALE GENOMIC DNA]</scope>
    <source>
        <strain evidence="3">ATCC 38817</strain>
    </source>
</reference>
<dbReference type="OrthoDB" id="9991235at2759"/>
<dbReference type="Pfam" id="PF01966">
    <property type="entry name" value="HD"/>
    <property type="match status" value="1"/>
</dbReference>
<protein>
    <recommendedName>
        <fullName evidence="2">HD/PDEase domain-containing protein</fullName>
    </recommendedName>
</protein>
<evidence type="ECO:0000313" key="4">
    <source>
        <dbReference type="Proteomes" id="UP000030693"/>
    </source>
</evidence>
<dbReference type="CDD" id="cd00077">
    <property type="entry name" value="HDc"/>
    <property type="match status" value="1"/>
</dbReference>
<sequence>MTAEGMPGPAAVRVEAPDGDRAGRQPRYKLRNLNDSIHGDYLLEEYFFQIVDTPHFQRLRGLKQLGVTSYVFPSAAHTRFEHSLGVGHLTRTLVDRLWATQPEAFAGLDFPVVRNSLIIAGLCHDLGHGPFSHLFDGNFLPRAACVRGILRARPIIRHARGNQADPMHEIGRAPGPMWAHGRHSARHQADGRPRAPAWRHEKGSVDMFDHLLGFLRLEPNAQGVVTFGRAAPAAFHPELVKAIIAGGPGGLAPAPGSLAPYTRPEVRFIFQIVANDDTGVDVDRFDYLRRDSYNAGSQVSYVAMRLVNSARIVQGQIAFPEKEFFNLRLLFQTRFSLFRQVYTHRVSEIVNLMAVDALLEADGALGISSMIHDPAAYMHLNDGILDEIAASGTRRWRCQCDARDNCADNRESRHAKGMARARALVERIRTRDLYKLAFEEVFYDHALHGSLAAVGHFTDLDGGRWPMAGRVQSAHLAAIGEEALKSEILQSTADPAMDHMHVQLATIHHGARAEDPMRKVLFFGKEDPDSASSAAEGMGACG</sequence>
<dbReference type="AlphaFoldDB" id="A0A058Z395"/>
<dbReference type="Proteomes" id="UP000030693">
    <property type="component" value="Unassembled WGS sequence"/>
</dbReference>
<dbReference type="PANTHER" id="PTHR11373">
    <property type="entry name" value="DEOXYNUCLEOSIDE TRIPHOSPHATE TRIPHOSPHOHYDROLASE"/>
    <property type="match status" value="1"/>
</dbReference>
<dbReference type="Gene3D" id="1.10.3210.10">
    <property type="entry name" value="Hypothetical protein af1432"/>
    <property type="match status" value="1"/>
</dbReference>
<accession>A0A058Z395</accession>
<feature type="region of interest" description="Disordered" evidence="1">
    <location>
        <begin position="1"/>
        <end position="26"/>
    </location>
</feature>
<dbReference type="SUPFAM" id="SSF109604">
    <property type="entry name" value="HD-domain/PDEase-like"/>
    <property type="match status" value="1"/>
</dbReference>
<keyword evidence="4" id="KW-1185">Reference proteome</keyword>
<evidence type="ECO:0000259" key="2">
    <source>
        <dbReference type="SMART" id="SM00471"/>
    </source>
</evidence>
<organism evidence="3">
    <name type="scientific">Fonticula alba</name>
    <name type="common">Slime mold</name>
    <dbReference type="NCBI Taxonomy" id="691883"/>
    <lineage>
        <taxon>Eukaryota</taxon>
        <taxon>Rotosphaerida</taxon>
        <taxon>Fonticulaceae</taxon>
        <taxon>Fonticula</taxon>
    </lineage>
</organism>
<name>A0A058Z395_FONAL</name>
<evidence type="ECO:0000313" key="3">
    <source>
        <dbReference type="EMBL" id="KCV68398.1"/>
    </source>
</evidence>
<dbReference type="SMART" id="SM00471">
    <property type="entry name" value="HDc"/>
    <property type="match status" value="1"/>
</dbReference>
<gene>
    <name evidence="3" type="ORF">H696_04691</name>
</gene>
<dbReference type="InterPro" id="IPR050135">
    <property type="entry name" value="dGTPase-like"/>
</dbReference>
<feature type="domain" description="HD/PDEase" evidence="2">
    <location>
        <begin position="75"/>
        <end position="297"/>
    </location>
</feature>
<dbReference type="EMBL" id="KB932208">
    <property type="protein sequence ID" value="KCV68398.1"/>
    <property type="molecule type" value="Genomic_DNA"/>
</dbReference>
<dbReference type="GO" id="GO:0006203">
    <property type="term" value="P:dGTP catabolic process"/>
    <property type="evidence" value="ECO:0007669"/>
    <property type="project" value="TreeGrafter"/>
</dbReference>
<dbReference type="eggNOG" id="KOG2681">
    <property type="taxonomic scope" value="Eukaryota"/>
</dbReference>
<evidence type="ECO:0000256" key="1">
    <source>
        <dbReference type="SAM" id="MobiDB-lite"/>
    </source>
</evidence>
<dbReference type="OMA" id="ANAFEWE"/>
<dbReference type="InterPro" id="IPR003607">
    <property type="entry name" value="HD/PDEase_dom"/>
</dbReference>
<dbReference type="InterPro" id="IPR006674">
    <property type="entry name" value="HD_domain"/>
</dbReference>
<dbReference type="RefSeq" id="XP_009496830.1">
    <property type="nucleotide sequence ID" value="XM_009498555.1"/>
</dbReference>
<dbReference type="PANTHER" id="PTHR11373:SF4">
    <property type="entry name" value="DEOXYNUCLEOSIDE TRIPHOSPHATE TRIPHOSPHOHYDROLASE SAMHD1"/>
    <property type="match status" value="1"/>
</dbReference>
<dbReference type="GO" id="GO:0008832">
    <property type="term" value="F:dGTPase activity"/>
    <property type="evidence" value="ECO:0007669"/>
    <property type="project" value="TreeGrafter"/>
</dbReference>
<dbReference type="GO" id="GO:0005634">
    <property type="term" value="C:nucleus"/>
    <property type="evidence" value="ECO:0007669"/>
    <property type="project" value="TreeGrafter"/>
</dbReference>
<proteinExistence type="predicted"/>